<dbReference type="Proteomes" id="UP000800303">
    <property type="component" value="Unassembled WGS sequence"/>
</dbReference>
<protein>
    <recommendedName>
        <fullName evidence="4">Pyrroloquinoline-quinone binding quinoprotein</fullName>
    </recommendedName>
</protein>
<feature type="transmembrane region" description="Helical" evidence="1">
    <location>
        <begin position="67"/>
        <end position="92"/>
    </location>
</feature>
<dbReference type="Gene3D" id="2.130.10.10">
    <property type="entry name" value="YVTN repeat-like/Quinoprotein amine dehydrogenase"/>
    <property type="match status" value="1"/>
</dbReference>
<evidence type="ECO:0000313" key="2">
    <source>
        <dbReference type="EMBL" id="NGZ76066.1"/>
    </source>
</evidence>
<keyword evidence="1" id="KW-0472">Membrane</keyword>
<evidence type="ECO:0000313" key="3">
    <source>
        <dbReference type="Proteomes" id="UP000800303"/>
    </source>
</evidence>
<dbReference type="RefSeq" id="WP_166274547.1">
    <property type="nucleotide sequence ID" value="NZ_JAAFGS010000004.1"/>
</dbReference>
<dbReference type="EMBL" id="JAAFGS010000004">
    <property type="protein sequence ID" value="NGZ76066.1"/>
    <property type="molecule type" value="Genomic_DNA"/>
</dbReference>
<dbReference type="NCBIfam" id="NF041516">
    <property type="entry name" value="PA2928_fam"/>
    <property type="match status" value="1"/>
</dbReference>
<comment type="caution">
    <text evidence="2">The sequence shown here is derived from an EMBL/GenBank/DDBJ whole genome shotgun (WGS) entry which is preliminary data.</text>
</comment>
<evidence type="ECO:0008006" key="4">
    <source>
        <dbReference type="Google" id="ProtNLM"/>
    </source>
</evidence>
<evidence type="ECO:0000256" key="1">
    <source>
        <dbReference type="SAM" id="Phobius"/>
    </source>
</evidence>
<accession>A0ABX0F535</accession>
<keyword evidence="1" id="KW-0812">Transmembrane</keyword>
<name>A0ABX0F535_9BACL</name>
<dbReference type="SUPFAM" id="SSF50998">
    <property type="entry name" value="Quinoprotein alcohol dehydrogenase-like"/>
    <property type="match status" value="1"/>
</dbReference>
<keyword evidence="1" id="KW-1133">Transmembrane helix</keyword>
<keyword evidence="3" id="KW-1185">Reference proteome</keyword>
<dbReference type="InterPro" id="IPR048161">
    <property type="entry name" value="PA2928-like"/>
</dbReference>
<dbReference type="InterPro" id="IPR015943">
    <property type="entry name" value="WD40/YVTN_repeat-like_dom_sf"/>
</dbReference>
<sequence length="541" mass="59768">MEPTIWEKILLAFRYNDSLWHNIFLTIIYALLGIAALLALSGFMRALTRPRDIRDDAPPRRNPLRVLLNRLFGTFMFLIFPVGLFLLLTVMLGSSDSASIESGTLAYEQDGTEMSVVIVDKFIANSHDRGVTSGTSKAFVYAINAQTGEPVWKTSIGRAYSPFLLGQTDKRIALFDGSGPVVLDKADGAELADAAKLEASNAQSKAGFPKEAGRYKWDEKLKAIIFQGLDGGLYALDPDKLNVESLPSSRLSAYFGSEAAPTYTAQRLGLIRSGAGDGKYALFLNERQADLLKKGTFGQEDESDSGVSDPRMQLYKGTLLKGGGTASKDLKPLTDEIFLNGGFLSALRTDDSTAKDPYRAAAFADYEKVVKEPQAPGAPESIDWPSRMTVEQYERYKAEEKRRSDAYYAERDRYDAQNETYRAQRDLYTNTARALLWSNSGSEYPPFHYSGPSGQDVFLIVHDKTAENSSDILISAFDLKAGQVLWTVDTRLWSVDSYDVAGGYLSLIGKGAQSNSYLFSLSLEDGSAKGYDFRYDRSLTF</sequence>
<reference evidence="2 3" key="1">
    <citation type="submission" date="2020-01" db="EMBL/GenBank/DDBJ databases">
        <title>Polyphasic characterisation and genomic insights into a novel alkali tolerant bacterium VR-M41.</title>
        <authorList>
            <person name="Vemuluri V.R."/>
        </authorList>
    </citation>
    <scope>NUCLEOTIDE SEQUENCE [LARGE SCALE GENOMIC DNA]</scope>
    <source>
        <strain evidence="2 3">VR-M41</strain>
    </source>
</reference>
<gene>
    <name evidence="2" type="ORF">GYN08_12130</name>
</gene>
<organism evidence="2 3">
    <name type="scientific">Saccharibacillus alkalitolerans</name>
    <dbReference type="NCBI Taxonomy" id="2705290"/>
    <lineage>
        <taxon>Bacteria</taxon>
        <taxon>Bacillati</taxon>
        <taxon>Bacillota</taxon>
        <taxon>Bacilli</taxon>
        <taxon>Bacillales</taxon>
        <taxon>Paenibacillaceae</taxon>
        <taxon>Saccharibacillus</taxon>
    </lineage>
</organism>
<dbReference type="InterPro" id="IPR011047">
    <property type="entry name" value="Quinoprotein_ADH-like_sf"/>
</dbReference>
<feature type="transmembrane region" description="Helical" evidence="1">
    <location>
        <begin position="20"/>
        <end position="47"/>
    </location>
</feature>
<proteinExistence type="predicted"/>